<evidence type="ECO:0000313" key="1">
    <source>
        <dbReference type="EMBL" id="GIU51899.1"/>
    </source>
</evidence>
<protein>
    <submittedName>
        <fullName evidence="1">Uncharacterized protein</fullName>
    </submittedName>
</protein>
<reference evidence="1" key="1">
    <citation type="submission" date="2021-05" db="EMBL/GenBank/DDBJ databases">
        <title>Molecular characterization for Shewanella algae harboring chromosomal blaOXA-55-like strains isolated from clinical and environment sample.</title>
        <authorList>
            <person name="Ohama Y."/>
            <person name="Aoki K."/>
            <person name="Harada S."/>
            <person name="Moriya K."/>
            <person name="Ishii Y."/>
            <person name="Tateda K."/>
        </authorList>
    </citation>
    <scope>NUCLEOTIDE SEQUENCE</scope>
    <source>
        <strain evidence="1">JCM 11563</strain>
    </source>
</reference>
<dbReference type="Proteomes" id="UP000887104">
    <property type="component" value="Unassembled WGS sequence"/>
</dbReference>
<keyword evidence="2" id="KW-1185">Reference proteome</keyword>
<name>A0ABQ4PR37_9GAMM</name>
<sequence length="118" mass="13582">MDFNGSSPGLGHYAPWSLLPSSEPPVDEMKGEEYIKKLMYPEQLTNYYTVYSSDDFLDTLNKCKAFAEENMDHVVRAASMDMTDHTGQKYVISYRTLEGEFFPMSYPSPIDGYYQNVF</sequence>
<organism evidence="1 2">
    <name type="scientific">Shewanella sairae</name>
    <dbReference type="NCBI Taxonomy" id="190310"/>
    <lineage>
        <taxon>Bacteria</taxon>
        <taxon>Pseudomonadati</taxon>
        <taxon>Pseudomonadota</taxon>
        <taxon>Gammaproteobacteria</taxon>
        <taxon>Alteromonadales</taxon>
        <taxon>Shewanellaceae</taxon>
        <taxon>Shewanella</taxon>
    </lineage>
</organism>
<gene>
    <name evidence="1" type="ORF">TUM4438_43080</name>
</gene>
<proteinExistence type="predicted"/>
<dbReference type="EMBL" id="BPEY01000138">
    <property type="protein sequence ID" value="GIU51899.1"/>
    <property type="molecule type" value="Genomic_DNA"/>
</dbReference>
<accession>A0ABQ4PR37</accession>
<comment type="caution">
    <text evidence="1">The sequence shown here is derived from an EMBL/GenBank/DDBJ whole genome shotgun (WGS) entry which is preliminary data.</text>
</comment>
<evidence type="ECO:0000313" key="2">
    <source>
        <dbReference type="Proteomes" id="UP000887104"/>
    </source>
</evidence>